<organism evidence="1 2">
    <name type="scientific">Paraburkholderia largidicola</name>
    <dbReference type="NCBI Taxonomy" id="3014751"/>
    <lineage>
        <taxon>Bacteria</taxon>
        <taxon>Pseudomonadati</taxon>
        <taxon>Pseudomonadota</taxon>
        <taxon>Betaproteobacteria</taxon>
        <taxon>Burkholderiales</taxon>
        <taxon>Burkholderiaceae</taxon>
        <taxon>Paraburkholderia</taxon>
    </lineage>
</organism>
<evidence type="ECO:0000313" key="1">
    <source>
        <dbReference type="EMBL" id="BCF88689.1"/>
    </source>
</evidence>
<dbReference type="Proteomes" id="UP000510888">
    <property type="component" value="Chromosome 1"/>
</dbReference>
<name>A0A7I8BK59_9BURK</name>
<sequence length="199" mass="22744">MNNQRQSAARMPDWSAEEDAILIQRWDEGWTAKQILRELPLRTEPALRKRRDVLQLPVRRLFGSGIVLRATEKAIWKALKGKQSTRDELAARAGVCSQSISNFIKENRAEIHVGKWTRSPSGKYVEVFKAGKGIDAPKPPPKPRAQTYADWWQRLKRDRPDVAGHRIARDNHRRDMRQGKLIRRDLAAEAVFGPAAHSA</sequence>
<keyword evidence="2" id="KW-1185">Reference proteome</keyword>
<reference evidence="1 2" key="1">
    <citation type="journal article" date="2020" name="Genes (Basel)">
        <title>Genomic Comparison of Insect Gut Symbionts from Divergent Burkholderia Subclades.</title>
        <authorList>
            <person name="Takeshita K."/>
            <person name="Kikuchi Y."/>
        </authorList>
    </citation>
    <scope>NUCLEOTIDE SEQUENCE [LARGE SCALE GENOMIC DNA]</scope>
    <source>
        <strain evidence="1 2">PGU16</strain>
    </source>
</reference>
<evidence type="ECO:0000313" key="2">
    <source>
        <dbReference type="Proteomes" id="UP000510888"/>
    </source>
</evidence>
<gene>
    <name evidence="1" type="ORF">PPGU16_17560</name>
</gene>
<accession>A0A7I8BK59</accession>
<dbReference type="AlphaFoldDB" id="A0A7I8BK59"/>
<protein>
    <submittedName>
        <fullName evidence="1">Uncharacterized protein</fullName>
    </submittedName>
</protein>
<dbReference type="KEGG" id="plad:PPGU16_17560"/>
<dbReference type="EMBL" id="AP023174">
    <property type="protein sequence ID" value="BCF88689.1"/>
    <property type="molecule type" value="Genomic_DNA"/>
</dbReference>
<proteinExistence type="predicted"/>